<evidence type="ECO:0000313" key="5">
    <source>
        <dbReference type="RefSeq" id="XP_032834866.1"/>
    </source>
</evidence>
<evidence type="ECO:0000256" key="2">
    <source>
        <dbReference type="SAM" id="Phobius"/>
    </source>
</evidence>
<organism evidence="4 5">
    <name type="scientific">Petromyzon marinus</name>
    <name type="common">Sea lamprey</name>
    <dbReference type="NCBI Taxonomy" id="7757"/>
    <lineage>
        <taxon>Eukaryota</taxon>
        <taxon>Metazoa</taxon>
        <taxon>Chordata</taxon>
        <taxon>Craniata</taxon>
        <taxon>Vertebrata</taxon>
        <taxon>Cyclostomata</taxon>
        <taxon>Hyperoartia</taxon>
        <taxon>Petromyzontiformes</taxon>
        <taxon>Petromyzontidae</taxon>
        <taxon>Petromyzon</taxon>
    </lineage>
</organism>
<evidence type="ECO:0000256" key="1">
    <source>
        <dbReference type="SAM" id="MobiDB-lite"/>
    </source>
</evidence>
<protein>
    <submittedName>
        <fullName evidence="5">Mucin-19-like</fullName>
    </submittedName>
</protein>
<gene>
    <name evidence="5" type="primary">LOC116957057</name>
</gene>
<keyword evidence="4" id="KW-1185">Reference proteome</keyword>
<keyword evidence="2" id="KW-1133">Transmembrane helix</keyword>
<evidence type="ECO:0000313" key="4">
    <source>
        <dbReference type="Proteomes" id="UP001318040"/>
    </source>
</evidence>
<sequence length="323" mass="32964">MLLDLVWLALSVCFSAGGEGGGVGAVENHCNSCPCELPPTKGSPMEVTGATAVRVAVTVGFAVSWTLILVLLRRSSGYERENVALRTKVKAQRRLLRAEEARKADLGGLFSQLRKTQAQLTALVSGIGNFNVGADDADGVATGSISAAAVGATATTDGNTAIPAGAAATAADSITTAAEGSTAKAGHMTVDTPVTSHHSSTAAAVDETATAAATNPKLVIRQPRLAAAGEIVTGIDTPTAAVPRFVIKRPRSAAATGKSSTGIATPAAPGRSATADATAATTTTTTTSARGKATRADRFRKFYRNFHWWATARKSTMATPDDN</sequence>
<feature type="signal peptide" evidence="3">
    <location>
        <begin position="1"/>
        <end position="20"/>
    </location>
</feature>
<feature type="region of interest" description="Disordered" evidence="1">
    <location>
        <begin position="251"/>
        <end position="293"/>
    </location>
</feature>
<dbReference type="KEGG" id="pmrn:116957057"/>
<keyword evidence="2" id="KW-0472">Membrane</keyword>
<name>A0AAJ7UEA8_PETMA</name>
<keyword evidence="2" id="KW-0812">Transmembrane</keyword>
<dbReference type="Proteomes" id="UP001318040">
    <property type="component" value="Chromosome 69"/>
</dbReference>
<reference evidence="5" key="1">
    <citation type="submission" date="2025-08" db="UniProtKB">
        <authorList>
            <consortium name="RefSeq"/>
        </authorList>
    </citation>
    <scope>IDENTIFICATION</scope>
    <source>
        <tissue evidence="5">Sperm</tissue>
    </source>
</reference>
<proteinExistence type="predicted"/>
<feature type="compositionally biased region" description="Low complexity" evidence="1">
    <location>
        <begin position="266"/>
        <end position="291"/>
    </location>
</feature>
<dbReference type="AlphaFoldDB" id="A0AAJ7UEA8"/>
<feature type="chain" id="PRO_5042464948" evidence="3">
    <location>
        <begin position="21"/>
        <end position="323"/>
    </location>
</feature>
<accession>A0AAJ7UEA8</accession>
<feature type="transmembrane region" description="Helical" evidence="2">
    <location>
        <begin position="49"/>
        <end position="72"/>
    </location>
</feature>
<keyword evidence="3" id="KW-0732">Signal</keyword>
<dbReference type="RefSeq" id="XP_032834866.1">
    <property type="nucleotide sequence ID" value="XM_032978975.1"/>
</dbReference>
<evidence type="ECO:0000256" key="3">
    <source>
        <dbReference type="SAM" id="SignalP"/>
    </source>
</evidence>